<dbReference type="PANTHER" id="PTHR37767">
    <property type="entry name" value="HYDROXYPROLINE-RICH GLYCOPROTEIN FAMILY PROTEIN"/>
    <property type="match status" value="1"/>
</dbReference>
<sequence>MAEIELRQTSRKKQVRQPPSVPFLWEVKPGIPKKDWKPEVHYVSSVPTPPVKLIASVPFQWEEKPGTPLPSFSQPPQEPVTALLPLPPIHDYLYKDVDADKHIEDDGGGNDGDGDDKDSLFKMDLETFGSETDDSYSSAPSLLANCLVSSVAISTAVPAHNTPLTEDNNSDLLESLSSPASETESSTSSYATGNSSLVGASFLECLFPLFPPNSGFLGKVGHSESVTPQEARNQKYDHESNDNLTVRRPPTLGELIMMSRRRSYRRKAVQMRKQNLSMQVDRRTGHQEEAIATTETGMVKTKLCLSKVLNHFGKGRPPLGLYF</sequence>
<dbReference type="PANTHER" id="PTHR37767:SF1">
    <property type="entry name" value="HYDROXYPROLINE-RICH GLYCOPROTEIN FAMILY PROTEIN"/>
    <property type="match status" value="1"/>
</dbReference>
<feature type="region of interest" description="Disordered" evidence="1">
    <location>
        <begin position="160"/>
        <end position="191"/>
    </location>
</feature>
<evidence type="ECO:0000256" key="1">
    <source>
        <dbReference type="SAM" id="MobiDB-lite"/>
    </source>
</evidence>
<keyword evidence="3" id="KW-1185">Reference proteome</keyword>
<evidence type="ECO:0000313" key="3">
    <source>
        <dbReference type="Proteomes" id="UP000237000"/>
    </source>
</evidence>
<name>A0A2P5CG09_TREOI</name>
<proteinExistence type="predicted"/>
<accession>A0A2P5CG09</accession>
<organism evidence="2 3">
    <name type="scientific">Trema orientale</name>
    <name type="common">Charcoal tree</name>
    <name type="synonym">Celtis orientalis</name>
    <dbReference type="NCBI Taxonomy" id="63057"/>
    <lineage>
        <taxon>Eukaryota</taxon>
        <taxon>Viridiplantae</taxon>
        <taxon>Streptophyta</taxon>
        <taxon>Embryophyta</taxon>
        <taxon>Tracheophyta</taxon>
        <taxon>Spermatophyta</taxon>
        <taxon>Magnoliopsida</taxon>
        <taxon>eudicotyledons</taxon>
        <taxon>Gunneridae</taxon>
        <taxon>Pentapetalae</taxon>
        <taxon>rosids</taxon>
        <taxon>fabids</taxon>
        <taxon>Rosales</taxon>
        <taxon>Cannabaceae</taxon>
        <taxon>Trema</taxon>
    </lineage>
</organism>
<protein>
    <submittedName>
        <fullName evidence="2">Hydroxyproline-rich glycoprotein family protein</fullName>
    </submittedName>
</protein>
<dbReference type="OrthoDB" id="1938864at2759"/>
<dbReference type="Pfam" id="PF05097">
    <property type="entry name" value="DUF688"/>
    <property type="match status" value="1"/>
</dbReference>
<feature type="compositionally biased region" description="Basic and acidic residues" evidence="1">
    <location>
        <begin position="232"/>
        <end position="241"/>
    </location>
</feature>
<evidence type="ECO:0000313" key="2">
    <source>
        <dbReference type="EMBL" id="PON59981.1"/>
    </source>
</evidence>
<feature type="compositionally biased region" description="Low complexity" evidence="1">
    <location>
        <begin position="166"/>
        <end position="191"/>
    </location>
</feature>
<comment type="caution">
    <text evidence="2">The sequence shown here is derived from an EMBL/GenBank/DDBJ whole genome shotgun (WGS) entry which is preliminary data.</text>
</comment>
<dbReference type="AlphaFoldDB" id="A0A2P5CG09"/>
<feature type="region of interest" description="Disordered" evidence="1">
    <location>
        <begin position="221"/>
        <end position="247"/>
    </location>
</feature>
<gene>
    <name evidence="2" type="ORF">TorRG33x02_286280</name>
</gene>
<reference evidence="3" key="1">
    <citation type="submission" date="2016-06" db="EMBL/GenBank/DDBJ databases">
        <title>Parallel loss of symbiosis genes in relatives of nitrogen-fixing non-legume Parasponia.</title>
        <authorList>
            <person name="Van Velzen R."/>
            <person name="Holmer R."/>
            <person name="Bu F."/>
            <person name="Rutten L."/>
            <person name="Van Zeijl A."/>
            <person name="Liu W."/>
            <person name="Santuari L."/>
            <person name="Cao Q."/>
            <person name="Sharma T."/>
            <person name="Shen D."/>
            <person name="Roswanjaya Y."/>
            <person name="Wardhani T."/>
            <person name="Kalhor M.S."/>
            <person name="Jansen J."/>
            <person name="Van den Hoogen J."/>
            <person name="Gungor B."/>
            <person name="Hartog M."/>
            <person name="Hontelez J."/>
            <person name="Verver J."/>
            <person name="Yang W.-C."/>
            <person name="Schijlen E."/>
            <person name="Repin R."/>
            <person name="Schilthuizen M."/>
            <person name="Schranz E."/>
            <person name="Heidstra R."/>
            <person name="Miyata K."/>
            <person name="Fedorova E."/>
            <person name="Kohlen W."/>
            <person name="Bisseling T."/>
            <person name="Smit S."/>
            <person name="Geurts R."/>
        </authorList>
    </citation>
    <scope>NUCLEOTIDE SEQUENCE [LARGE SCALE GENOMIC DNA]</scope>
    <source>
        <strain evidence="3">cv. RG33-2</strain>
    </source>
</reference>
<dbReference type="InParanoid" id="A0A2P5CG09"/>
<dbReference type="EMBL" id="JXTC01000369">
    <property type="protein sequence ID" value="PON59981.1"/>
    <property type="molecule type" value="Genomic_DNA"/>
</dbReference>
<dbReference type="Proteomes" id="UP000237000">
    <property type="component" value="Unassembled WGS sequence"/>
</dbReference>
<dbReference type="InterPro" id="IPR007789">
    <property type="entry name" value="DUF688"/>
</dbReference>